<keyword evidence="2" id="KW-1185">Reference proteome</keyword>
<proteinExistence type="predicted"/>
<dbReference type="EMBL" id="PDCK01000043">
    <property type="protein sequence ID" value="PRQ33916.1"/>
    <property type="molecule type" value="Genomic_DNA"/>
</dbReference>
<dbReference type="Proteomes" id="UP000238479">
    <property type="component" value="Chromosome 5"/>
</dbReference>
<protein>
    <submittedName>
        <fullName evidence="1">Uncharacterized protein</fullName>
    </submittedName>
</protein>
<dbReference type="Gramene" id="PRQ33916">
    <property type="protein sequence ID" value="PRQ33916"/>
    <property type="gene ID" value="RchiOBHm_Chr5g0063001"/>
</dbReference>
<comment type="caution">
    <text evidence="1">The sequence shown here is derived from an EMBL/GenBank/DDBJ whole genome shotgun (WGS) entry which is preliminary data.</text>
</comment>
<reference evidence="1 2" key="1">
    <citation type="journal article" date="2018" name="Nat. Genet.">
        <title>The Rosa genome provides new insights in the design of modern roses.</title>
        <authorList>
            <person name="Bendahmane M."/>
        </authorList>
    </citation>
    <scope>NUCLEOTIDE SEQUENCE [LARGE SCALE GENOMIC DNA]</scope>
    <source>
        <strain evidence="2">cv. Old Blush</strain>
    </source>
</reference>
<accession>A0A2P6QIA7</accession>
<dbReference type="AlphaFoldDB" id="A0A2P6QIA7"/>
<gene>
    <name evidence="1" type="ORF">RchiOBHm_Chr5g0063001</name>
</gene>
<sequence>MVVGMPLESAERFGDEGEERECVVGIAELGLLRFTEIVVHTSPPNWVFVLDSYYSVCCNEGRASRTTHSLLGLVTQTLMKMKVQR</sequence>
<evidence type="ECO:0000313" key="2">
    <source>
        <dbReference type="Proteomes" id="UP000238479"/>
    </source>
</evidence>
<evidence type="ECO:0000313" key="1">
    <source>
        <dbReference type="EMBL" id="PRQ33916.1"/>
    </source>
</evidence>
<name>A0A2P6QIA7_ROSCH</name>
<organism evidence="1 2">
    <name type="scientific">Rosa chinensis</name>
    <name type="common">China rose</name>
    <dbReference type="NCBI Taxonomy" id="74649"/>
    <lineage>
        <taxon>Eukaryota</taxon>
        <taxon>Viridiplantae</taxon>
        <taxon>Streptophyta</taxon>
        <taxon>Embryophyta</taxon>
        <taxon>Tracheophyta</taxon>
        <taxon>Spermatophyta</taxon>
        <taxon>Magnoliopsida</taxon>
        <taxon>eudicotyledons</taxon>
        <taxon>Gunneridae</taxon>
        <taxon>Pentapetalae</taxon>
        <taxon>rosids</taxon>
        <taxon>fabids</taxon>
        <taxon>Rosales</taxon>
        <taxon>Rosaceae</taxon>
        <taxon>Rosoideae</taxon>
        <taxon>Rosoideae incertae sedis</taxon>
        <taxon>Rosa</taxon>
    </lineage>
</organism>